<reference evidence="2" key="1">
    <citation type="journal article" date="2023" name="G3 (Bethesda)">
        <title>Genome assembly and association tests identify interacting loci associated with vigor, precocity, and sex in interspecific pistachio rootstocks.</title>
        <authorList>
            <person name="Palmer W."/>
            <person name="Jacygrad E."/>
            <person name="Sagayaradj S."/>
            <person name="Cavanaugh K."/>
            <person name="Han R."/>
            <person name="Bertier L."/>
            <person name="Beede B."/>
            <person name="Kafkas S."/>
            <person name="Golino D."/>
            <person name="Preece J."/>
            <person name="Michelmore R."/>
        </authorList>
    </citation>
    <scope>NUCLEOTIDE SEQUENCE [LARGE SCALE GENOMIC DNA]</scope>
</reference>
<evidence type="ECO:0000313" key="2">
    <source>
        <dbReference type="Proteomes" id="UP001163603"/>
    </source>
</evidence>
<name>A0ACC0ZB64_9ROSI</name>
<accession>A0ACC0ZB64</accession>
<sequence>MHNVIELMSYAPSNFIFVVRHKCSLLKAKNPSVSRIIPMNMTTSSIKILSITFIGSTIYQIFSPNNQNHSLVCYLYTDFFVCNFNLTITMLYIIYVIFLYDDTGRELAEE</sequence>
<protein>
    <submittedName>
        <fullName evidence="1">Uncharacterized protein</fullName>
    </submittedName>
</protein>
<evidence type="ECO:0000313" key="1">
    <source>
        <dbReference type="EMBL" id="KAJ0047725.1"/>
    </source>
</evidence>
<keyword evidence="2" id="KW-1185">Reference proteome</keyword>
<organism evidence="1 2">
    <name type="scientific">Pistacia integerrima</name>
    <dbReference type="NCBI Taxonomy" id="434235"/>
    <lineage>
        <taxon>Eukaryota</taxon>
        <taxon>Viridiplantae</taxon>
        <taxon>Streptophyta</taxon>
        <taxon>Embryophyta</taxon>
        <taxon>Tracheophyta</taxon>
        <taxon>Spermatophyta</taxon>
        <taxon>Magnoliopsida</taxon>
        <taxon>eudicotyledons</taxon>
        <taxon>Gunneridae</taxon>
        <taxon>Pentapetalae</taxon>
        <taxon>rosids</taxon>
        <taxon>malvids</taxon>
        <taxon>Sapindales</taxon>
        <taxon>Anacardiaceae</taxon>
        <taxon>Pistacia</taxon>
    </lineage>
</organism>
<proteinExistence type="predicted"/>
<comment type="caution">
    <text evidence="1">The sequence shown here is derived from an EMBL/GenBank/DDBJ whole genome shotgun (WGS) entry which is preliminary data.</text>
</comment>
<gene>
    <name evidence="1" type="ORF">Pint_16430</name>
</gene>
<dbReference type="EMBL" id="CM047737">
    <property type="protein sequence ID" value="KAJ0047725.1"/>
    <property type="molecule type" value="Genomic_DNA"/>
</dbReference>
<dbReference type="Proteomes" id="UP001163603">
    <property type="component" value="Chromosome 2"/>
</dbReference>